<evidence type="ECO:0000256" key="5">
    <source>
        <dbReference type="ARBA" id="ARBA00022919"/>
    </source>
</evidence>
<proteinExistence type="inferred from homology"/>
<evidence type="ECO:0000256" key="9">
    <source>
        <dbReference type="ARBA" id="ARBA00038370"/>
    </source>
</evidence>
<dbReference type="Pfam" id="PF11779">
    <property type="entry name" value="SPT_ssu-like"/>
    <property type="match status" value="1"/>
</dbReference>
<dbReference type="GO" id="GO:0046513">
    <property type="term" value="P:ceramide biosynthetic process"/>
    <property type="evidence" value="ECO:0007669"/>
    <property type="project" value="TreeGrafter"/>
</dbReference>
<dbReference type="Proteomes" id="UP000095280">
    <property type="component" value="Unplaced"/>
</dbReference>
<keyword evidence="5" id="KW-0746">Sphingolipid metabolism</keyword>
<evidence type="ECO:0000256" key="7">
    <source>
        <dbReference type="ARBA" id="ARBA00023098"/>
    </source>
</evidence>
<keyword evidence="7" id="KW-0443">Lipid metabolism</keyword>
<dbReference type="GO" id="GO:0005789">
    <property type="term" value="C:endoplasmic reticulum membrane"/>
    <property type="evidence" value="ECO:0007669"/>
    <property type="project" value="UniProtKB-SubCell"/>
</dbReference>
<comment type="subcellular location">
    <subcellularLocation>
        <location evidence="1">Endoplasmic reticulum membrane</location>
        <topology evidence="1">Multi-pass membrane protein</topology>
    </subcellularLocation>
</comment>
<organism evidence="11 12">
    <name type="scientific">Macrostomum lignano</name>
    <dbReference type="NCBI Taxonomy" id="282301"/>
    <lineage>
        <taxon>Eukaryota</taxon>
        <taxon>Metazoa</taxon>
        <taxon>Spiralia</taxon>
        <taxon>Lophotrochozoa</taxon>
        <taxon>Platyhelminthes</taxon>
        <taxon>Rhabditophora</taxon>
        <taxon>Macrostomorpha</taxon>
        <taxon>Macrostomida</taxon>
        <taxon>Macrostomidae</taxon>
        <taxon>Macrostomum</taxon>
    </lineage>
</organism>
<dbReference type="AlphaFoldDB" id="A0A1I8JMI0"/>
<keyword evidence="11" id="KW-1185">Reference proteome</keyword>
<name>A0A1I8JMI0_9PLAT</name>
<accession>A0A1I8JMI0</accession>
<evidence type="ECO:0000256" key="1">
    <source>
        <dbReference type="ARBA" id="ARBA00004477"/>
    </source>
</evidence>
<evidence type="ECO:0000256" key="3">
    <source>
        <dbReference type="ARBA" id="ARBA00022692"/>
    </source>
</evidence>
<dbReference type="GO" id="GO:0017059">
    <property type="term" value="C:serine palmitoyltransferase complex"/>
    <property type="evidence" value="ECO:0007669"/>
    <property type="project" value="TreeGrafter"/>
</dbReference>
<dbReference type="InterPro" id="IPR024512">
    <property type="entry name" value="Ser_palmitoyltrfase_ssu-like"/>
</dbReference>
<keyword evidence="3 10" id="KW-0812">Transmembrane</keyword>
<keyword evidence="4" id="KW-0256">Endoplasmic reticulum</keyword>
<dbReference type="PANTHER" id="PTHR47084:SF1">
    <property type="entry name" value="SERINE PALMITOYLTRANSFERASE SMALL SUBUNIT A"/>
    <property type="match status" value="1"/>
</dbReference>
<evidence type="ECO:0000256" key="4">
    <source>
        <dbReference type="ARBA" id="ARBA00022824"/>
    </source>
</evidence>
<dbReference type="WBParaSite" id="snap_masked-unitig_25801-processed-gene-0.0-mRNA-1">
    <property type="protein sequence ID" value="snap_masked-unitig_25801-processed-gene-0.0-mRNA-1"/>
    <property type="gene ID" value="snap_masked-unitig_25801-processed-gene-0.0"/>
</dbReference>
<dbReference type="PANTHER" id="PTHR47084">
    <property type="entry name" value="SERINE PALMITOYLTRANSFERASE SMALL SUBUNIT A"/>
    <property type="match status" value="1"/>
</dbReference>
<evidence type="ECO:0000256" key="8">
    <source>
        <dbReference type="ARBA" id="ARBA00023136"/>
    </source>
</evidence>
<evidence type="ECO:0000256" key="10">
    <source>
        <dbReference type="SAM" id="Phobius"/>
    </source>
</evidence>
<protein>
    <submittedName>
        <fullName evidence="12">Fe2OG dioxygenase domain-containing protein</fullName>
    </submittedName>
</protein>
<dbReference type="GO" id="GO:0004758">
    <property type="term" value="F:serine C-palmitoyltransferase activity"/>
    <property type="evidence" value="ECO:0007669"/>
    <property type="project" value="TreeGrafter"/>
</dbReference>
<comment type="pathway">
    <text evidence="2">Lipid metabolism.</text>
</comment>
<evidence type="ECO:0000256" key="2">
    <source>
        <dbReference type="ARBA" id="ARBA00005189"/>
    </source>
</evidence>
<comment type="similarity">
    <text evidence="9">Belongs to the SPTSS family. SPTSSA subfamily.</text>
</comment>
<keyword evidence="8 10" id="KW-0472">Membrane</keyword>
<feature type="transmembrane region" description="Helical" evidence="10">
    <location>
        <begin position="9"/>
        <end position="29"/>
    </location>
</feature>
<evidence type="ECO:0000313" key="12">
    <source>
        <dbReference type="WBParaSite" id="snap_masked-unitig_25801-processed-gene-0.0-mRNA-1"/>
    </source>
</evidence>
<evidence type="ECO:0000256" key="6">
    <source>
        <dbReference type="ARBA" id="ARBA00022989"/>
    </source>
</evidence>
<keyword evidence="6 10" id="KW-1133">Transmembrane helix</keyword>
<sequence>MLEPWERKVFNIAMVLILVMSLYTGWVFLPHHTVIQHSLGLLASLFNGSSEGDLQTATAAMSGRASPVSSHHLRAPPLLENIRLLTEHPESLPSVAELICHLPPCMWGCRLRLANGRFIRVEASHLLALDRSETAGCPDGGNQISATAKHLRTCMQLISCGNSDYLEHLSVLDEEIAAVSLGLCAQLGSRRPQMVPPSCRPSGPDRWLRFLLSCQPHHPPEYGRQQHTDPTNPILMAIFHGSRRVLLSPDWLGSDSNLGQICLPSLTEPGTRTNALHAAVLGAAASAGSKTAAAID</sequence>
<evidence type="ECO:0000313" key="11">
    <source>
        <dbReference type="Proteomes" id="UP000095280"/>
    </source>
</evidence>
<reference evidence="12" key="1">
    <citation type="submission" date="2016-11" db="UniProtKB">
        <authorList>
            <consortium name="WormBaseParasite"/>
        </authorList>
    </citation>
    <scope>IDENTIFICATION</scope>
</reference>
<dbReference type="InterPro" id="IPR051900">
    <property type="entry name" value="SPT_small_subunit"/>
</dbReference>